<protein>
    <submittedName>
        <fullName evidence="3">Uncharacterized protein</fullName>
    </submittedName>
</protein>
<accession>A0A915CTY6</accession>
<sequence length="301" mass="33324">MAHKDWTNLAYPDLRGPTFHLCASRVPDTSLLYICDPDRIFNATQLIRINNELEAVAVGTPCPCQRRSQCSSGATAAETGSSPLHGPFHGFVVSIALVDNLQMNFHSPSEQQLIDRAESFCKTLEDGKRLWKLSNCVCLEALQKMIIWPARLAERYITSDERKDILTRVNDLIQTDRWAEALSFVITELHQQLKGDPEERTDTGTLSLIIAVGVASSLTILVTCCVCAFRCCGNLSPVEEAKLPNRTKAGRNQVVLGEDANNQTQTQRSMSRSPKFPLRNSTPPPQLAALSFMAYSDTTVV</sequence>
<evidence type="ECO:0000313" key="3">
    <source>
        <dbReference type="WBParaSite" id="jg12579"/>
    </source>
</evidence>
<dbReference type="GO" id="GO:0005892">
    <property type="term" value="C:acetylcholine-gated channel complex"/>
    <property type="evidence" value="ECO:0007669"/>
    <property type="project" value="InterPro"/>
</dbReference>
<dbReference type="AlphaFoldDB" id="A0A915CTY6"/>
<feature type="region of interest" description="Disordered" evidence="1">
    <location>
        <begin position="249"/>
        <end position="284"/>
    </location>
</feature>
<dbReference type="PANTHER" id="PTHR33748">
    <property type="entry name" value="PROTEIN CBG04600"/>
    <property type="match status" value="1"/>
</dbReference>
<name>A0A915CTY6_9BILA</name>
<dbReference type="PANTHER" id="PTHR33748:SF4">
    <property type="entry name" value="MOLO-1"/>
    <property type="match status" value="1"/>
</dbReference>
<evidence type="ECO:0000256" key="1">
    <source>
        <dbReference type="SAM" id="MobiDB-lite"/>
    </source>
</evidence>
<keyword evidence="2" id="KW-1185">Reference proteome</keyword>
<reference evidence="3" key="1">
    <citation type="submission" date="2022-11" db="UniProtKB">
        <authorList>
            <consortium name="WormBaseParasite"/>
        </authorList>
    </citation>
    <scope>IDENTIFICATION</scope>
</reference>
<feature type="compositionally biased region" description="Polar residues" evidence="1">
    <location>
        <begin position="260"/>
        <end position="272"/>
    </location>
</feature>
<dbReference type="Pfam" id="PF17175">
    <property type="entry name" value="MOLO1"/>
    <property type="match status" value="1"/>
</dbReference>
<dbReference type="WBParaSite" id="jg12579">
    <property type="protein sequence ID" value="jg12579"/>
    <property type="gene ID" value="jg12579"/>
</dbReference>
<proteinExistence type="predicted"/>
<evidence type="ECO:0000313" key="2">
    <source>
        <dbReference type="Proteomes" id="UP000887574"/>
    </source>
</evidence>
<dbReference type="InterPro" id="IPR033438">
    <property type="entry name" value="MOLO1"/>
</dbReference>
<organism evidence="2 3">
    <name type="scientific">Ditylenchus dipsaci</name>
    <dbReference type="NCBI Taxonomy" id="166011"/>
    <lineage>
        <taxon>Eukaryota</taxon>
        <taxon>Metazoa</taxon>
        <taxon>Ecdysozoa</taxon>
        <taxon>Nematoda</taxon>
        <taxon>Chromadorea</taxon>
        <taxon>Rhabditida</taxon>
        <taxon>Tylenchina</taxon>
        <taxon>Tylenchomorpha</taxon>
        <taxon>Sphaerularioidea</taxon>
        <taxon>Anguinidae</taxon>
        <taxon>Anguininae</taxon>
        <taxon>Ditylenchus</taxon>
    </lineage>
</organism>
<dbReference type="Proteomes" id="UP000887574">
    <property type="component" value="Unplaced"/>
</dbReference>